<dbReference type="GO" id="GO:0005634">
    <property type="term" value="C:nucleus"/>
    <property type="evidence" value="ECO:0007669"/>
    <property type="project" value="UniProtKB-SubCell"/>
</dbReference>
<proteinExistence type="predicted"/>
<dbReference type="InterPro" id="IPR036864">
    <property type="entry name" value="Zn2-C6_fun-type_DNA-bd_sf"/>
</dbReference>
<evidence type="ECO:0000256" key="6">
    <source>
        <dbReference type="ARBA" id="ARBA00023163"/>
    </source>
</evidence>
<evidence type="ECO:0000256" key="5">
    <source>
        <dbReference type="ARBA" id="ARBA00023125"/>
    </source>
</evidence>
<dbReference type="GO" id="GO:0006351">
    <property type="term" value="P:DNA-templated transcription"/>
    <property type="evidence" value="ECO:0007669"/>
    <property type="project" value="InterPro"/>
</dbReference>
<gene>
    <name evidence="10" type="ORF">LADA_0B06568G</name>
</gene>
<dbReference type="Pfam" id="PF04082">
    <property type="entry name" value="Fungal_trans"/>
    <property type="match status" value="1"/>
</dbReference>
<keyword evidence="4" id="KW-0805">Transcription regulation</keyword>
<dbReference type="InterPro" id="IPR001138">
    <property type="entry name" value="Zn2Cys6_DnaBD"/>
</dbReference>
<keyword evidence="11" id="KW-1185">Reference proteome</keyword>
<dbReference type="PANTHER" id="PTHR47540">
    <property type="entry name" value="THIAMINE REPRESSIBLE GENES REGULATORY PROTEIN THI5"/>
    <property type="match status" value="1"/>
</dbReference>
<dbReference type="GO" id="GO:0008270">
    <property type="term" value="F:zinc ion binding"/>
    <property type="evidence" value="ECO:0007669"/>
    <property type="project" value="InterPro"/>
</dbReference>
<dbReference type="SMART" id="SM00906">
    <property type="entry name" value="Fungal_trans"/>
    <property type="match status" value="1"/>
</dbReference>
<organism evidence="10 11">
    <name type="scientific">Lachancea dasiensis</name>
    <dbReference type="NCBI Taxonomy" id="1072105"/>
    <lineage>
        <taxon>Eukaryota</taxon>
        <taxon>Fungi</taxon>
        <taxon>Dikarya</taxon>
        <taxon>Ascomycota</taxon>
        <taxon>Saccharomycotina</taxon>
        <taxon>Saccharomycetes</taxon>
        <taxon>Saccharomycetales</taxon>
        <taxon>Saccharomycetaceae</taxon>
        <taxon>Lachancea</taxon>
    </lineage>
</organism>
<comment type="subcellular location">
    <subcellularLocation>
        <location evidence="1">Nucleus</location>
    </subcellularLocation>
</comment>
<keyword evidence="5" id="KW-0238">DNA-binding</keyword>
<dbReference type="OrthoDB" id="3266505at2759"/>
<evidence type="ECO:0000256" key="4">
    <source>
        <dbReference type="ARBA" id="ARBA00023015"/>
    </source>
</evidence>
<evidence type="ECO:0000256" key="2">
    <source>
        <dbReference type="ARBA" id="ARBA00022723"/>
    </source>
</evidence>
<keyword evidence="6" id="KW-0804">Transcription</keyword>
<evidence type="ECO:0000256" key="7">
    <source>
        <dbReference type="ARBA" id="ARBA00023242"/>
    </source>
</evidence>
<dbReference type="GO" id="GO:0000981">
    <property type="term" value="F:DNA-binding transcription factor activity, RNA polymerase II-specific"/>
    <property type="evidence" value="ECO:0007669"/>
    <property type="project" value="InterPro"/>
</dbReference>
<dbReference type="AlphaFoldDB" id="A0A1G4IUA5"/>
<dbReference type="Gene3D" id="4.10.240.10">
    <property type="entry name" value="Zn(2)-C6 fungal-type DNA-binding domain"/>
    <property type="match status" value="1"/>
</dbReference>
<evidence type="ECO:0000259" key="9">
    <source>
        <dbReference type="PROSITE" id="PS50048"/>
    </source>
</evidence>
<reference evidence="11" key="1">
    <citation type="submission" date="2016-03" db="EMBL/GenBank/DDBJ databases">
        <authorList>
            <person name="Devillers H."/>
        </authorList>
    </citation>
    <scope>NUCLEOTIDE SEQUENCE [LARGE SCALE GENOMIC DNA]</scope>
</reference>
<feature type="domain" description="Zn(2)-C6 fungal-type" evidence="9">
    <location>
        <begin position="23"/>
        <end position="55"/>
    </location>
</feature>
<dbReference type="InterPro" id="IPR007219">
    <property type="entry name" value="XnlR_reg_dom"/>
</dbReference>
<evidence type="ECO:0000256" key="1">
    <source>
        <dbReference type="ARBA" id="ARBA00004123"/>
    </source>
</evidence>
<keyword evidence="8" id="KW-0175">Coiled coil</keyword>
<protein>
    <submittedName>
        <fullName evidence="10">LADA_0B06568g1_1</fullName>
    </submittedName>
</protein>
<evidence type="ECO:0000313" key="11">
    <source>
        <dbReference type="Proteomes" id="UP000190274"/>
    </source>
</evidence>
<keyword evidence="7" id="KW-0539">Nucleus</keyword>
<evidence type="ECO:0000256" key="8">
    <source>
        <dbReference type="SAM" id="Coils"/>
    </source>
</evidence>
<dbReference type="CDD" id="cd00067">
    <property type="entry name" value="GAL4"/>
    <property type="match status" value="1"/>
</dbReference>
<dbReference type="STRING" id="1266660.A0A1G4IUA5"/>
<accession>A0A1G4IUA5</accession>
<evidence type="ECO:0000256" key="3">
    <source>
        <dbReference type="ARBA" id="ARBA00022833"/>
    </source>
</evidence>
<dbReference type="PANTHER" id="PTHR47540:SF6">
    <property type="entry name" value="ZN(II)2CYS6 TRANSCRIPTION FACTOR (EUROFUNG)"/>
    <property type="match status" value="1"/>
</dbReference>
<dbReference type="InterPro" id="IPR051711">
    <property type="entry name" value="Stress_Response_Reg"/>
</dbReference>
<keyword evidence="3" id="KW-0862">Zinc</keyword>
<dbReference type="EMBL" id="LT598456">
    <property type="protein sequence ID" value="SCU80326.1"/>
    <property type="molecule type" value="Genomic_DNA"/>
</dbReference>
<dbReference type="GO" id="GO:0045944">
    <property type="term" value="P:positive regulation of transcription by RNA polymerase II"/>
    <property type="evidence" value="ECO:0007669"/>
    <property type="project" value="TreeGrafter"/>
</dbReference>
<dbReference type="CDD" id="cd12148">
    <property type="entry name" value="fungal_TF_MHR"/>
    <property type="match status" value="1"/>
</dbReference>
<evidence type="ECO:0000313" key="10">
    <source>
        <dbReference type="EMBL" id="SCU80326.1"/>
    </source>
</evidence>
<sequence>MSTGGQDASLLKVGKAKRRTRAACPRCNLHKIKCLGDTPPCRSCVLSGNENTCYFPSRPRKITMLDTDVQRLEQRIAHLTAECSRLRSIAALSTPGIKQNLKSALGSGQAPDESELFTSPEQITVESSVAQNSSCQVFATALQGCLHDLETSQHHGGSLKIPKKTALPVTNEQGKKHLHLDDKALKGTVVTAIQNLPEREHAISLVRSVYRYFAREFGLFSLKELEFRLEDTYANPSSQTSGWLAYLMIVLAVGEQYGNQVGEKYTVPGMDFFLNALKYFHQPSEEPNLDSVRTLILIAFYSQGLNRMNSVYAYTGLALSTAVAQGIHRQSNNTNLPLEEQEARKRIWWTAFLMDSLWASRLGLLPHFNSRDVDLELPSADFRPHIEFEPKYLIANTKLALLIGPIMKEVYNSSSNDLTYNILRNLKRLEEFFDGLDPELGRQPDIVKENRSIVNLHLRYNQLKIITTRPLYIAVLKNWENLETNSIKGAISECLKAAVANVNIMSVLFNSGWFSNFGFLEAQCCFSTILVLLMAKAEGKPYPELSTAVSLNQYMCEAGNITAVDNYCRLRAFGDIVPGLDIGTGPPEAIQSLDNVIDQRGGVQSAESACWQLDVS</sequence>
<keyword evidence="2" id="KW-0479">Metal-binding</keyword>
<dbReference type="Proteomes" id="UP000190274">
    <property type="component" value="Chromosome B"/>
</dbReference>
<dbReference type="GO" id="GO:0043565">
    <property type="term" value="F:sequence-specific DNA binding"/>
    <property type="evidence" value="ECO:0007669"/>
    <property type="project" value="TreeGrafter"/>
</dbReference>
<dbReference type="PROSITE" id="PS50048">
    <property type="entry name" value="ZN2_CY6_FUNGAL_2"/>
    <property type="match status" value="1"/>
</dbReference>
<name>A0A1G4IUA5_9SACH</name>
<dbReference type="SUPFAM" id="SSF57701">
    <property type="entry name" value="Zn2/Cys6 DNA-binding domain"/>
    <property type="match status" value="1"/>
</dbReference>
<feature type="coiled-coil region" evidence="8">
    <location>
        <begin position="62"/>
        <end position="89"/>
    </location>
</feature>